<dbReference type="GO" id="GO:0006850">
    <property type="term" value="P:pyruvate import into mitochondria"/>
    <property type="evidence" value="ECO:0007669"/>
    <property type="project" value="InterPro"/>
</dbReference>
<comment type="subcellular location">
    <subcellularLocation>
        <location evidence="1 9">Mitochondrion inner membrane</location>
        <topology evidence="1 9">Multi-pass membrane protein</topology>
    </subcellularLocation>
</comment>
<evidence type="ECO:0000256" key="2">
    <source>
        <dbReference type="ARBA" id="ARBA00006416"/>
    </source>
</evidence>
<keyword evidence="11" id="KW-1185">Reference proteome</keyword>
<gene>
    <name evidence="10" type="ORF">WA026_014587</name>
</gene>
<evidence type="ECO:0000256" key="4">
    <source>
        <dbReference type="ARBA" id="ARBA00022692"/>
    </source>
</evidence>
<protein>
    <recommendedName>
        <fullName evidence="9">Mitochondrial pyruvate carrier</fullName>
    </recommendedName>
</protein>
<dbReference type="PANTHER" id="PTHR14154">
    <property type="entry name" value="UPF0041 BRAIN PROTEIN 44-RELATED"/>
    <property type="match status" value="1"/>
</dbReference>
<dbReference type="GO" id="GO:0005743">
    <property type="term" value="C:mitochondrial inner membrane"/>
    <property type="evidence" value="ECO:0007669"/>
    <property type="project" value="UniProtKB-SubCell"/>
</dbReference>
<evidence type="ECO:0000256" key="9">
    <source>
        <dbReference type="RuleBase" id="RU363100"/>
    </source>
</evidence>
<keyword evidence="8 9" id="KW-0472">Membrane</keyword>
<evidence type="ECO:0000256" key="1">
    <source>
        <dbReference type="ARBA" id="ARBA00004448"/>
    </source>
</evidence>
<dbReference type="AlphaFoldDB" id="A0AAW1VGP1"/>
<comment type="function">
    <text evidence="9">Mediates the uptake of pyruvate into mitochondria.</text>
</comment>
<proteinExistence type="inferred from homology"/>
<dbReference type="Pfam" id="PF03650">
    <property type="entry name" value="MPC"/>
    <property type="match status" value="1"/>
</dbReference>
<reference evidence="10 11" key="1">
    <citation type="submission" date="2023-03" db="EMBL/GenBank/DDBJ databases">
        <title>Genome insight into feeding habits of ladybird beetles.</title>
        <authorList>
            <person name="Li H.-S."/>
            <person name="Huang Y.-H."/>
            <person name="Pang H."/>
        </authorList>
    </citation>
    <scope>NUCLEOTIDE SEQUENCE [LARGE SCALE GENOMIC DNA]</scope>
    <source>
        <strain evidence="10">SYSU_2023b</strain>
        <tissue evidence="10">Whole body</tissue>
    </source>
</reference>
<dbReference type="Proteomes" id="UP001431783">
    <property type="component" value="Unassembled WGS sequence"/>
</dbReference>
<name>A0AAW1VGP1_9CUCU</name>
<accession>A0AAW1VGP1</accession>
<feature type="transmembrane region" description="Helical" evidence="9">
    <location>
        <begin position="38"/>
        <end position="58"/>
    </location>
</feature>
<evidence type="ECO:0000313" key="11">
    <source>
        <dbReference type="Proteomes" id="UP001431783"/>
    </source>
</evidence>
<comment type="similarity">
    <text evidence="2 9">Belongs to the mitochondrial pyruvate carrier (MPC) (TC 2.A.105) family.</text>
</comment>
<organism evidence="10 11">
    <name type="scientific">Henosepilachna vigintioctopunctata</name>
    <dbReference type="NCBI Taxonomy" id="420089"/>
    <lineage>
        <taxon>Eukaryota</taxon>
        <taxon>Metazoa</taxon>
        <taxon>Ecdysozoa</taxon>
        <taxon>Arthropoda</taxon>
        <taxon>Hexapoda</taxon>
        <taxon>Insecta</taxon>
        <taxon>Pterygota</taxon>
        <taxon>Neoptera</taxon>
        <taxon>Endopterygota</taxon>
        <taxon>Coleoptera</taxon>
        <taxon>Polyphaga</taxon>
        <taxon>Cucujiformia</taxon>
        <taxon>Coccinelloidea</taxon>
        <taxon>Coccinellidae</taxon>
        <taxon>Epilachninae</taxon>
        <taxon>Epilachnini</taxon>
        <taxon>Henosepilachna</taxon>
    </lineage>
</organism>
<keyword evidence="3 9" id="KW-0813">Transport</keyword>
<dbReference type="InterPro" id="IPR005336">
    <property type="entry name" value="MPC"/>
</dbReference>
<evidence type="ECO:0000256" key="3">
    <source>
        <dbReference type="ARBA" id="ARBA00022448"/>
    </source>
</evidence>
<evidence type="ECO:0000256" key="8">
    <source>
        <dbReference type="ARBA" id="ARBA00023136"/>
    </source>
</evidence>
<evidence type="ECO:0000256" key="5">
    <source>
        <dbReference type="ARBA" id="ARBA00022792"/>
    </source>
</evidence>
<keyword evidence="6 9" id="KW-1133">Transmembrane helix</keyword>
<feature type="transmembrane region" description="Helical" evidence="9">
    <location>
        <begin position="91"/>
        <end position="109"/>
    </location>
</feature>
<keyword evidence="5 9" id="KW-0999">Mitochondrion inner membrane</keyword>
<dbReference type="EMBL" id="JARQZJ010000128">
    <property type="protein sequence ID" value="KAK9891347.1"/>
    <property type="molecule type" value="Genomic_DNA"/>
</dbReference>
<evidence type="ECO:0000313" key="10">
    <source>
        <dbReference type="EMBL" id="KAK9891347.1"/>
    </source>
</evidence>
<feature type="transmembrane region" description="Helical" evidence="9">
    <location>
        <begin position="65"/>
        <end position="85"/>
    </location>
</feature>
<keyword evidence="7 9" id="KW-0496">Mitochondrion</keyword>
<evidence type="ECO:0000256" key="7">
    <source>
        <dbReference type="ARBA" id="ARBA00023128"/>
    </source>
</evidence>
<comment type="caution">
    <text evidence="10">The sequence shown here is derived from an EMBL/GenBank/DDBJ whole genome shotgun (WGS) entry which is preliminary data.</text>
</comment>
<sequence>MEIVEISTKSPNTPKNFWEKTKETVKNSWNHPAGPKTIFFWAPLVKWGLFLAGISDLWRSAENLSLMQTLSLVFTGLIWTRYSVVITPKNYYLFSVNVCIAITEIYQLYRVIRFQYLT</sequence>
<keyword evidence="4 9" id="KW-0812">Transmembrane</keyword>
<evidence type="ECO:0000256" key="6">
    <source>
        <dbReference type="ARBA" id="ARBA00022989"/>
    </source>
</evidence>